<protein>
    <recommendedName>
        <fullName evidence="3">DNA ligase</fullName>
    </recommendedName>
</protein>
<keyword evidence="4 10" id="KW-0436">Ligase</keyword>
<feature type="domain" description="DNA ligase OB-like" evidence="9">
    <location>
        <begin position="210"/>
        <end position="281"/>
    </location>
</feature>
<evidence type="ECO:0000256" key="2">
    <source>
        <dbReference type="ARBA" id="ARBA00007572"/>
    </source>
</evidence>
<proteinExistence type="inferred from homology"/>
<dbReference type="Pfam" id="PF14743">
    <property type="entry name" value="DNA_ligase_OB_2"/>
    <property type="match status" value="1"/>
</dbReference>
<dbReference type="SUPFAM" id="SSF56091">
    <property type="entry name" value="DNA ligase/mRNA capping enzyme, catalytic domain"/>
    <property type="match status" value="1"/>
</dbReference>
<dbReference type="GO" id="GO:0006310">
    <property type="term" value="P:DNA recombination"/>
    <property type="evidence" value="ECO:0007669"/>
    <property type="project" value="InterPro"/>
</dbReference>
<evidence type="ECO:0000256" key="3">
    <source>
        <dbReference type="ARBA" id="ARBA00013308"/>
    </source>
</evidence>
<dbReference type="GO" id="GO:0006281">
    <property type="term" value="P:DNA repair"/>
    <property type="evidence" value="ECO:0007669"/>
    <property type="project" value="UniProtKB-KW"/>
</dbReference>
<comment type="cofactor">
    <cofactor evidence="1">
        <name>a divalent metal cation</name>
        <dbReference type="ChEBI" id="CHEBI:60240"/>
    </cofactor>
</comment>
<dbReference type="GO" id="GO:0006260">
    <property type="term" value="P:DNA replication"/>
    <property type="evidence" value="ECO:0007669"/>
    <property type="project" value="UniProtKB-KW"/>
</dbReference>
<evidence type="ECO:0000256" key="4">
    <source>
        <dbReference type="ARBA" id="ARBA00022598"/>
    </source>
</evidence>
<dbReference type="PANTHER" id="PTHR47810:SF1">
    <property type="entry name" value="DNA LIGASE B"/>
    <property type="match status" value="1"/>
</dbReference>
<organism evidence="10 11">
    <name type="scientific">Alteromonas phage vB_AspP-H4/4</name>
    <dbReference type="NCBI Taxonomy" id="2928692"/>
    <lineage>
        <taxon>Viruses</taxon>
        <taxon>Duplodnaviria</taxon>
        <taxon>Heunggongvirae</taxon>
        <taxon>Uroviricota</taxon>
        <taxon>Caudoviricetes</taxon>
        <taxon>Autographivirales</taxon>
        <taxon>Foturvirus</taxon>
        <taxon>Foturvirus H44</taxon>
    </lineage>
</organism>
<evidence type="ECO:0000256" key="5">
    <source>
        <dbReference type="ARBA" id="ARBA00022705"/>
    </source>
</evidence>
<evidence type="ECO:0000256" key="1">
    <source>
        <dbReference type="ARBA" id="ARBA00001968"/>
    </source>
</evidence>
<keyword evidence="7" id="KW-0234">DNA repair</keyword>
<dbReference type="GO" id="GO:0003910">
    <property type="term" value="F:DNA ligase (ATP) activity"/>
    <property type="evidence" value="ECO:0007669"/>
    <property type="project" value="InterPro"/>
</dbReference>
<keyword evidence="5" id="KW-0235">DNA replication</keyword>
<dbReference type="Pfam" id="PF01068">
    <property type="entry name" value="DNA_ligase_A_M"/>
    <property type="match status" value="1"/>
</dbReference>
<dbReference type="InterPro" id="IPR050326">
    <property type="entry name" value="NAD_dep_DNA_ligaseB"/>
</dbReference>
<evidence type="ECO:0000259" key="9">
    <source>
        <dbReference type="Pfam" id="PF14743"/>
    </source>
</evidence>
<dbReference type="InterPro" id="IPR029319">
    <property type="entry name" value="DNA_ligase_OB"/>
</dbReference>
<sequence>MSLDIKPQKAKHLYLEDEKKKPAYVGDYVVFEKHDGWYGYLDFPSCVIHSRALREIPALLDLSALIREKRPEVQGRLIFEIMIEGLEYDSFAELNGILNRKYEQAENVYLRVHDFLPNWDFKVPFNKRLAFAEEVVSRIALPNIRMSKVLAVSAEPEVWKQCAQEVWGYNGEGVVMKRLHGVYSPSSRNADLLKIKEELTVEMRVLKVIEGQGDHQGIAGKLLCIDEVDQKHEIGMGASTHKERKEYLSDPTSIVGKVVEIKAMKKLKDGSYREPRFKAIRYDKEVHELG</sequence>
<evidence type="ECO:0000313" key="10">
    <source>
        <dbReference type="EMBL" id="ASL24410.1"/>
    </source>
</evidence>
<dbReference type="InterPro" id="IPR012340">
    <property type="entry name" value="NA-bd_OB-fold"/>
</dbReference>
<keyword evidence="6" id="KW-0227">DNA damage</keyword>
<dbReference type="GO" id="GO:0005524">
    <property type="term" value="F:ATP binding"/>
    <property type="evidence" value="ECO:0007669"/>
    <property type="project" value="InterPro"/>
</dbReference>
<dbReference type="Gene3D" id="2.40.50.140">
    <property type="entry name" value="Nucleic acid-binding proteins"/>
    <property type="match status" value="1"/>
</dbReference>
<dbReference type="InterPro" id="IPR012310">
    <property type="entry name" value="DNA_ligase_ATP-dep_cent"/>
</dbReference>
<dbReference type="EMBL" id="MF278336">
    <property type="protein sequence ID" value="ASL24410.1"/>
    <property type="molecule type" value="Genomic_DNA"/>
</dbReference>
<keyword evidence="11" id="KW-1185">Reference proteome</keyword>
<dbReference type="SUPFAM" id="SSF50249">
    <property type="entry name" value="Nucleic acid-binding proteins"/>
    <property type="match status" value="1"/>
</dbReference>
<evidence type="ECO:0000259" key="8">
    <source>
        <dbReference type="Pfam" id="PF01068"/>
    </source>
</evidence>
<evidence type="ECO:0000256" key="6">
    <source>
        <dbReference type="ARBA" id="ARBA00022763"/>
    </source>
</evidence>
<evidence type="ECO:0000256" key="7">
    <source>
        <dbReference type="ARBA" id="ARBA00023204"/>
    </source>
</evidence>
<name>A0A220YL65_9CAUD</name>
<dbReference type="Gene3D" id="3.30.470.30">
    <property type="entry name" value="DNA ligase/mRNA capping enzyme"/>
    <property type="match status" value="1"/>
</dbReference>
<gene>
    <name evidence="10" type="ORF">vBAspPH44_27</name>
</gene>
<feature type="domain" description="ATP-dependent DNA ligase family profile" evidence="8">
    <location>
        <begin position="90"/>
        <end position="196"/>
    </location>
</feature>
<accession>A0A220YL65</accession>
<dbReference type="PANTHER" id="PTHR47810">
    <property type="entry name" value="DNA LIGASE"/>
    <property type="match status" value="1"/>
</dbReference>
<comment type="similarity">
    <text evidence="2">Belongs to the ATP-dependent DNA ligase family.</text>
</comment>
<reference evidence="11" key="1">
    <citation type="submission" date="2017-06" db="EMBL/GenBank/DDBJ databases">
        <title>Complete genome sequence of Alteromonas virus vB_AspP-H4/4.</title>
        <authorList>
            <person name="Kallies R."/>
        </authorList>
    </citation>
    <scope>NUCLEOTIDE SEQUENCE [LARGE SCALE GENOMIC DNA]</scope>
</reference>
<dbReference type="Proteomes" id="UP000222639">
    <property type="component" value="Segment"/>
</dbReference>
<evidence type="ECO:0000313" key="11">
    <source>
        <dbReference type="Proteomes" id="UP000222639"/>
    </source>
</evidence>